<sequence>MEPQNALWSDRSTFESELDGLVEGAAAARSSSIQSSGKRTVESELDGLIEGAAAGGLGSIHSSGKRTVELDTPPKRIKLDRTPRDKTATAGYSEHVHPSRMVLLDRPRQIEPNPNVPRDNSKQRRSSMADHHDSSTTLPTICKVVRRQWDVQKNELNYESLLQQRRKERLKNVDRYVPGPPLTPVNRLGPSRPSTSPIAFSSDAARAKLEAKKRSYFPLEKLPEDVRAEIFHLLLVSNEPITIDLSWLRSFISGHARMPARTQRVQHEENKFVFPTSWNKLVMEVQCMNDDMVQFTAALDDRGRITRATRSPARGLSTALLRVSRKSHETASRVFYGQNVFRFPRSDSAWLLLESFLATIGPLNVKKIQHLRLHAPLWHVGVQQAFVEGAIQDLLSPASRMAVIKPPARDRLLSAIDHSVAQLLQAANLKSLTFELESGVRAECWCGRYLNDQRLISVSEAEEHVNRKVQGVAKIGKISQMLANSHNRPLLSLCHTNGANVTMEDFRKRLPAVVTEAQKYGWQVDPYLRLV</sequence>
<comment type="caution">
    <text evidence="1">The sequence shown here is derived from an EMBL/GenBank/DDBJ whole genome shotgun (WGS) entry which is preliminary data.</text>
</comment>
<protein>
    <submittedName>
        <fullName evidence="1">Uncharacterized protein</fullName>
    </submittedName>
</protein>
<name>A0ACC3NB88_9PEZI</name>
<evidence type="ECO:0000313" key="2">
    <source>
        <dbReference type="Proteomes" id="UP001281147"/>
    </source>
</evidence>
<keyword evidence="2" id="KW-1185">Reference proteome</keyword>
<organism evidence="1 2">
    <name type="scientific">Vermiconidia calcicola</name>
    <dbReference type="NCBI Taxonomy" id="1690605"/>
    <lineage>
        <taxon>Eukaryota</taxon>
        <taxon>Fungi</taxon>
        <taxon>Dikarya</taxon>
        <taxon>Ascomycota</taxon>
        <taxon>Pezizomycotina</taxon>
        <taxon>Dothideomycetes</taxon>
        <taxon>Dothideomycetidae</taxon>
        <taxon>Mycosphaerellales</taxon>
        <taxon>Extremaceae</taxon>
        <taxon>Vermiconidia</taxon>
    </lineage>
</organism>
<dbReference type="EMBL" id="JAUTXU010000064">
    <property type="protein sequence ID" value="KAK3713222.1"/>
    <property type="molecule type" value="Genomic_DNA"/>
</dbReference>
<accession>A0ACC3NB88</accession>
<reference evidence="1" key="1">
    <citation type="submission" date="2023-07" db="EMBL/GenBank/DDBJ databases">
        <title>Black Yeasts Isolated from many extreme environments.</title>
        <authorList>
            <person name="Coleine C."/>
            <person name="Stajich J.E."/>
            <person name="Selbmann L."/>
        </authorList>
    </citation>
    <scope>NUCLEOTIDE SEQUENCE</scope>
    <source>
        <strain evidence="1">CCFEE 5714</strain>
    </source>
</reference>
<evidence type="ECO:0000313" key="1">
    <source>
        <dbReference type="EMBL" id="KAK3713222.1"/>
    </source>
</evidence>
<dbReference type="Proteomes" id="UP001281147">
    <property type="component" value="Unassembled WGS sequence"/>
</dbReference>
<gene>
    <name evidence="1" type="ORF">LTR37_008655</name>
</gene>
<proteinExistence type="predicted"/>